<keyword evidence="2" id="KW-0732">Signal</keyword>
<accession>A0A1U7PS04</accession>
<dbReference type="EMBL" id="FTPU01000008">
    <property type="protein sequence ID" value="SIT96346.1"/>
    <property type="molecule type" value="Genomic_DNA"/>
</dbReference>
<feature type="signal peptide" evidence="2">
    <location>
        <begin position="1"/>
        <end position="23"/>
    </location>
</feature>
<feature type="chain" id="PRO_5013182841" evidence="2">
    <location>
        <begin position="24"/>
        <end position="304"/>
    </location>
</feature>
<reference evidence="4" key="1">
    <citation type="submission" date="2016-10" db="EMBL/GenBank/DDBJ databases">
        <authorList>
            <person name="Varghese N."/>
            <person name="Submissions S."/>
        </authorList>
    </citation>
    <scope>NUCLEOTIDE SEQUENCE [LARGE SCALE GENOMIC DNA]</scope>
    <source>
        <strain evidence="4">DSM 19482</strain>
    </source>
</reference>
<dbReference type="RefSeq" id="WP_076782390.1">
    <property type="nucleotide sequence ID" value="NZ_FTPU01000008.1"/>
</dbReference>
<proteinExistence type="predicted"/>
<dbReference type="AlphaFoldDB" id="A0A1U7PS04"/>
<protein>
    <submittedName>
        <fullName evidence="3">Uncharacterized protein</fullName>
    </submittedName>
</protein>
<gene>
    <name evidence="3" type="ORF">SAMN05660493_01023</name>
</gene>
<dbReference type="OrthoDB" id="650813at2"/>
<dbReference type="Proteomes" id="UP000187261">
    <property type="component" value="Unassembled WGS sequence"/>
</dbReference>
<evidence type="ECO:0000313" key="4">
    <source>
        <dbReference type="Proteomes" id="UP000187261"/>
    </source>
</evidence>
<keyword evidence="4" id="KW-1185">Reference proteome</keyword>
<feature type="region of interest" description="Disordered" evidence="1">
    <location>
        <begin position="276"/>
        <end position="304"/>
    </location>
</feature>
<feature type="compositionally biased region" description="Low complexity" evidence="1">
    <location>
        <begin position="285"/>
        <end position="304"/>
    </location>
</feature>
<name>A0A1U7PS04_9FLAO</name>
<evidence type="ECO:0000313" key="3">
    <source>
        <dbReference type="EMBL" id="SIT96346.1"/>
    </source>
</evidence>
<sequence>MKKYIFYMGLQLIVLCTACQSKAQNSPYVGFYDGSRMELVFHVYILPQNAFALSMIYGSEDRLIVGTWKDDGKGGIILEENREQGEPFIVYTSDGNSNKRILNFKYFDQNTGAALAIGLPFDKTKLKYIHKPDENYFSAEYNMEADKNSSGTLFLSRPIAEDIAHEVYTFELPDKVQDVFMMYNALADKPVFRAGASFQNDVLMLVNEETNEKQRTGKKQPLPADIEKDVEALQSSETIADTRQIRTGNGKILKVKRLRPGKIFLVDTYIKQDMSYFGNDTPGESQPAQSPAFIPAPPSSSSHK</sequence>
<organism evidence="3 4">
    <name type="scientific">Epilithonimonas bovis DSM 19482</name>
    <dbReference type="NCBI Taxonomy" id="1121284"/>
    <lineage>
        <taxon>Bacteria</taxon>
        <taxon>Pseudomonadati</taxon>
        <taxon>Bacteroidota</taxon>
        <taxon>Flavobacteriia</taxon>
        <taxon>Flavobacteriales</taxon>
        <taxon>Weeksellaceae</taxon>
        <taxon>Chryseobacterium group</taxon>
        <taxon>Epilithonimonas</taxon>
    </lineage>
</organism>
<evidence type="ECO:0000256" key="1">
    <source>
        <dbReference type="SAM" id="MobiDB-lite"/>
    </source>
</evidence>
<evidence type="ECO:0000256" key="2">
    <source>
        <dbReference type="SAM" id="SignalP"/>
    </source>
</evidence>